<comment type="caution">
    <text evidence="1">The sequence shown here is derived from an EMBL/GenBank/DDBJ whole genome shotgun (WGS) entry which is preliminary data.</text>
</comment>
<gene>
    <name evidence="1" type="ORF">O181_010492</name>
</gene>
<evidence type="ECO:0000313" key="1">
    <source>
        <dbReference type="EMBL" id="MBW0470777.1"/>
    </source>
</evidence>
<proteinExistence type="predicted"/>
<organism evidence="1 2">
    <name type="scientific">Austropuccinia psidii MF-1</name>
    <dbReference type="NCBI Taxonomy" id="1389203"/>
    <lineage>
        <taxon>Eukaryota</taxon>
        <taxon>Fungi</taxon>
        <taxon>Dikarya</taxon>
        <taxon>Basidiomycota</taxon>
        <taxon>Pucciniomycotina</taxon>
        <taxon>Pucciniomycetes</taxon>
        <taxon>Pucciniales</taxon>
        <taxon>Sphaerophragmiaceae</taxon>
        <taxon>Austropuccinia</taxon>
    </lineage>
</organism>
<keyword evidence="2" id="KW-1185">Reference proteome</keyword>
<evidence type="ECO:0000313" key="2">
    <source>
        <dbReference type="Proteomes" id="UP000765509"/>
    </source>
</evidence>
<dbReference type="AlphaFoldDB" id="A0A9Q3BTU4"/>
<name>A0A9Q3BTU4_9BASI</name>
<protein>
    <submittedName>
        <fullName evidence="1">Uncharacterized protein</fullName>
    </submittedName>
</protein>
<dbReference type="Proteomes" id="UP000765509">
    <property type="component" value="Unassembled WGS sequence"/>
</dbReference>
<dbReference type="EMBL" id="AVOT02002544">
    <property type="protein sequence ID" value="MBW0470777.1"/>
    <property type="molecule type" value="Genomic_DNA"/>
</dbReference>
<sequence length="96" mass="11136">MELIDYIDGLFIDVLSIPDYWITDRHNAEFKGHSSLWYTEIKEIHGGRFRLFKNTATVLGYGKGPYNMKMTTTLWKNIHMSGVLESLKDSNPLILK</sequence>
<accession>A0A9Q3BTU4</accession>
<reference evidence="1" key="1">
    <citation type="submission" date="2021-03" db="EMBL/GenBank/DDBJ databases">
        <title>Draft genome sequence of rust myrtle Austropuccinia psidii MF-1, a brazilian biotype.</title>
        <authorList>
            <person name="Quecine M.C."/>
            <person name="Pachon D.M.R."/>
            <person name="Bonatelli M.L."/>
            <person name="Correr F.H."/>
            <person name="Franceschini L.M."/>
            <person name="Leite T.F."/>
            <person name="Margarido G.R.A."/>
            <person name="Almeida C.A."/>
            <person name="Ferrarezi J.A."/>
            <person name="Labate C.A."/>
        </authorList>
    </citation>
    <scope>NUCLEOTIDE SEQUENCE</scope>
    <source>
        <strain evidence="1">MF-1</strain>
    </source>
</reference>